<proteinExistence type="predicted"/>
<gene>
    <name evidence="1" type="ORF">PALI_a3220</name>
</gene>
<keyword evidence="2" id="KW-1185">Reference proteome</keyword>
<dbReference type="Proteomes" id="UP000648482">
    <property type="component" value="Unassembled WGS sequence"/>
</dbReference>
<comment type="caution">
    <text evidence="1">The sequence shown here is derived from an EMBL/GenBank/DDBJ whole genome shotgun (WGS) entry which is preliminary data.</text>
</comment>
<sequence>MISNEELIYNKLVELYPNSLKAISEISKNTTDDNFFVESQYKAFDFDDVKNCHLGCDDALHKSPDSLFLFNNALYFIEFKEGDAKPVDIRSKIHEAIATLYTICVKYLSDINREDFFNLNIRYAVMMRKGNPKTFLGALRNTSNRFRLKNLEGYIVKKTKVTNNPVDIVKTLRQLTQDSVLPLKIHNREHPVEEYT</sequence>
<evidence type="ECO:0000313" key="1">
    <source>
        <dbReference type="EMBL" id="MBE0357905.1"/>
    </source>
</evidence>
<dbReference type="EMBL" id="AQGU01000018">
    <property type="protein sequence ID" value="MBE0357905.1"/>
    <property type="molecule type" value="Genomic_DNA"/>
</dbReference>
<organism evidence="1 2">
    <name type="scientific">Pseudoalteromonas aliena SW19</name>
    <dbReference type="NCBI Taxonomy" id="1314866"/>
    <lineage>
        <taxon>Bacteria</taxon>
        <taxon>Pseudomonadati</taxon>
        <taxon>Pseudomonadota</taxon>
        <taxon>Gammaproteobacteria</taxon>
        <taxon>Alteromonadales</taxon>
        <taxon>Pseudoalteromonadaceae</taxon>
        <taxon>Pseudoalteromonas</taxon>
    </lineage>
</organism>
<reference evidence="1 2" key="1">
    <citation type="submission" date="2015-06" db="EMBL/GenBank/DDBJ databases">
        <title>Genome sequence of Pseudoalteromonas aliena.</title>
        <authorList>
            <person name="Xie B.-B."/>
            <person name="Rong J.-C."/>
            <person name="Qin Q.-L."/>
            <person name="Zhang Y.-Z."/>
        </authorList>
    </citation>
    <scope>NUCLEOTIDE SEQUENCE [LARGE SCALE GENOMIC DNA]</scope>
    <source>
        <strain evidence="1 2">SW19</strain>
    </source>
</reference>
<dbReference type="RefSeq" id="WP_193154508.1">
    <property type="nucleotide sequence ID" value="NZ_AQGU01000018.1"/>
</dbReference>
<evidence type="ECO:0000313" key="2">
    <source>
        <dbReference type="Proteomes" id="UP000648482"/>
    </source>
</evidence>
<name>A0ABR9DU65_9GAMM</name>
<protein>
    <submittedName>
        <fullName evidence="1">Uncharacterized protein</fullName>
    </submittedName>
</protein>
<accession>A0ABR9DU65</accession>